<dbReference type="EMBL" id="JADXDR010000063">
    <property type="protein sequence ID" value="KAI7841482.1"/>
    <property type="molecule type" value="Genomic_DNA"/>
</dbReference>
<keyword evidence="3" id="KW-0862">Zinc</keyword>
<dbReference type="Pfam" id="PF12165">
    <property type="entry name" value="Alfin"/>
    <property type="match status" value="1"/>
</dbReference>
<sequence length="233" mass="26450">MALRSVDDVYADFVGRRRGLIKALTVEADAFYEQCDPNKENLCLYGYADGTWEVAQPCEEVPPELPEPTLGINFARDGMRKEEWLCLVAVHADCWLMATTFYNAAKLDQKGRQRLFDEINALPTVYELVSGRAQGVAAAEAKAARVLEAEQDEEEEEIHLPLHYLLEAEQDEEEEEEPSGSQSDDACPNCGHKYRSGEFWIQCDSCDRWFDGQCVRMTAKLAEQQPQWKCPLC</sequence>
<evidence type="ECO:0000256" key="4">
    <source>
        <dbReference type="PROSITE-ProRule" id="PRU00146"/>
    </source>
</evidence>
<dbReference type="PANTHER" id="PTHR12321:SF98">
    <property type="entry name" value="PHD FINGER PROTEIN ALFIN-LIKE 5"/>
    <property type="match status" value="1"/>
</dbReference>
<accession>A0AAD5DPQ5</accession>
<keyword evidence="7" id="KW-1185">Reference proteome</keyword>
<dbReference type="InterPro" id="IPR013083">
    <property type="entry name" value="Znf_RING/FYVE/PHD"/>
</dbReference>
<reference evidence="6" key="1">
    <citation type="submission" date="2020-11" db="EMBL/GenBank/DDBJ databases">
        <title>Chlorella ohadii genome sequencing and assembly.</title>
        <authorList>
            <person name="Murik O."/>
            <person name="Treves H."/>
            <person name="Kedem I."/>
            <person name="Shotland Y."/>
            <person name="Kaplan A."/>
        </authorList>
    </citation>
    <scope>NUCLEOTIDE SEQUENCE</scope>
    <source>
        <strain evidence="6">1</strain>
    </source>
</reference>
<dbReference type="InterPro" id="IPR045104">
    <property type="entry name" value="Alfin"/>
</dbReference>
<dbReference type="Gene3D" id="3.30.40.10">
    <property type="entry name" value="Zinc/RING finger domain, C3HC4 (zinc finger)"/>
    <property type="match status" value="1"/>
</dbReference>
<evidence type="ECO:0000313" key="7">
    <source>
        <dbReference type="Proteomes" id="UP001205105"/>
    </source>
</evidence>
<dbReference type="GO" id="GO:0003712">
    <property type="term" value="F:transcription coregulator activity"/>
    <property type="evidence" value="ECO:0007669"/>
    <property type="project" value="TreeGrafter"/>
</dbReference>
<dbReference type="InterPro" id="IPR019787">
    <property type="entry name" value="Znf_PHD-finger"/>
</dbReference>
<keyword evidence="2 4" id="KW-0863">Zinc-finger</keyword>
<dbReference type="AlphaFoldDB" id="A0AAD5DPQ5"/>
<gene>
    <name evidence="6" type="ORF">COHA_004876</name>
</gene>
<dbReference type="GO" id="GO:0006355">
    <property type="term" value="P:regulation of DNA-templated transcription"/>
    <property type="evidence" value="ECO:0007669"/>
    <property type="project" value="InterPro"/>
</dbReference>
<dbReference type="GO" id="GO:0005634">
    <property type="term" value="C:nucleus"/>
    <property type="evidence" value="ECO:0007669"/>
    <property type="project" value="TreeGrafter"/>
</dbReference>
<protein>
    <recommendedName>
        <fullName evidence="5">PHD-type domain-containing protein</fullName>
    </recommendedName>
</protein>
<dbReference type="Pfam" id="PF00628">
    <property type="entry name" value="PHD"/>
    <property type="match status" value="1"/>
</dbReference>
<name>A0AAD5DPQ5_9CHLO</name>
<dbReference type="PANTHER" id="PTHR12321">
    <property type="entry name" value="CPG BINDING PROTEIN"/>
    <property type="match status" value="1"/>
</dbReference>
<evidence type="ECO:0000259" key="5">
    <source>
        <dbReference type="PROSITE" id="PS50016"/>
    </source>
</evidence>
<dbReference type="GO" id="GO:0042393">
    <property type="term" value="F:histone binding"/>
    <property type="evidence" value="ECO:0007669"/>
    <property type="project" value="InterPro"/>
</dbReference>
<evidence type="ECO:0000256" key="2">
    <source>
        <dbReference type="ARBA" id="ARBA00022771"/>
    </source>
</evidence>
<dbReference type="Proteomes" id="UP001205105">
    <property type="component" value="Unassembled WGS sequence"/>
</dbReference>
<dbReference type="InterPro" id="IPR021998">
    <property type="entry name" value="Alfin_N"/>
</dbReference>
<dbReference type="PROSITE" id="PS50016">
    <property type="entry name" value="ZF_PHD_2"/>
    <property type="match status" value="1"/>
</dbReference>
<organism evidence="6 7">
    <name type="scientific">Chlorella ohadii</name>
    <dbReference type="NCBI Taxonomy" id="2649997"/>
    <lineage>
        <taxon>Eukaryota</taxon>
        <taxon>Viridiplantae</taxon>
        <taxon>Chlorophyta</taxon>
        <taxon>core chlorophytes</taxon>
        <taxon>Trebouxiophyceae</taxon>
        <taxon>Chlorellales</taxon>
        <taxon>Chlorellaceae</taxon>
        <taxon>Chlorella clade</taxon>
        <taxon>Chlorella</taxon>
    </lineage>
</organism>
<feature type="domain" description="PHD-type" evidence="5">
    <location>
        <begin position="184"/>
        <end position="233"/>
    </location>
</feature>
<evidence type="ECO:0000313" key="6">
    <source>
        <dbReference type="EMBL" id="KAI7841482.1"/>
    </source>
</evidence>
<evidence type="ECO:0000256" key="1">
    <source>
        <dbReference type="ARBA" id="ARBA00022723"/>
    </source>
</evidence>
<evidence type="ECO:0000256" key="3">
    <source>
        <dbReference type="ARBA" id="ARBA00022833"/>
    </source>
</evidence>
<dbReference type="GO" id="GO:0000976">
    <property type="term" value="F:transcription cis-regulatory region binding"/>
    <property type="evidence" value="ECO:0007669"/>
    <property type="project" value="TreeGrafter"/>
</dbReference>
<dbReference type="InterPro" id="IPR011011">
    <property type="entry name" value="Znf_FYVE_PHD"/>
</dbReference>
<keyword evidence="1" id="KW-0479">Metal-binding</keyword>
<comment type="caution">
    <text evidence="6">The sequence shown here is derived from an EMBL/GenBank/DDBJ whole genome shotgun (WGS) entry which is preliminary data.</text>
</comment>
<proteinExistence type="predicted"/>
<dbReference type="SUPFAM" id="SSF57903">
    <property type="entry name" value="FYVE/PHD zinc finger"/>
    <property type="match status" value="1"/>
</dbReference>
<dbReference type="GO" id="GO:0008270">
    <property type="term" value="F:zinc ion binding"/>
    <property type="evidence" value="ECO:0007669"/>
    <property type="project" value="UniProtKB-KW"/>
</dbReference>